<comment type="caution">
    <text evidence="6">The sequence shown here is derived from an EMBL/GenBank/DDBJ whole genome shotgun (WGS) entry which is preliminary data.</text>
</comment>
<evidence type="ECO:0000259" key="5">
    <source>
        <dbReference type="Pfam" id="PF21621"/>
    </source>
</evidence>
<dbReference type="EMBL" id="JASWER010000005">
    <property type="protein sequence ID" value="MDL5376933.1"/>
    <property type="molecule type" value="Genomic_DNA"/>
</dbReference>
<organism evidence="6 7">
    <name type="scientific">Exiguobacterium mexicanum</name>
    <dbReference type="NCBI Taxonomy" id="340146"/>
    <lineage>
        <taxon>Bacteria</taxon>
        <taxon>Bacillati</taxon>
        <taxon>Bacillota</taxon>
        <taxon>Bacilli</taxon>
        <taxon>Bacillales</taxon>
        <taxon>Bacillales Family XII. Incertae Sedis</taxon>
        <taxon>Exiguobacterium</taxon>
    </lineage>
</organism>
<reference evidence="6 7" key="1">
    <citation type="submission" date="2023-06" db="EMBL/GenBank/DDBJ databases">
        <title>Influencing factors and mechanism of Cr(VI) reduction by facultative anaerobic Exiguobacterium sp. PY14.</title>
        <authorList>
            <person name="Zou L."/>
        </authorList>
    </citation>
    <scope>NUCLEOTIDE SEQUENCE [LARGE SCALE GENOMIC DNA]</scope>
    <source>
        <strain evidence="6 7">PY14</strain>
    </source>
</reference>
<protein>
    <recommendedName>
        <fullName evidence="2">Phosphohexomutase</fullName>
    </recommendedName>
    <alternativeName>
        <fullName evidence="3">Phosphomannose isomerase</fullName>
    </alternativeName>
</protein>
<dbReference type="Pfam" id="PF00480">
    <property type="entry name" value="ROK"/>
    <property type="match status" value="1"/>
</dbReference>
<dbReference type="Pfam" id="PF20511">
    <property type="entry name" value="PMI_typeI_cat"/>
    <property type="match status" value="1"/>
</dbReference>
<dbReference type="RefSeq" id="WP_214801670.1">
    <property type="nucleotide sequence ID" value="NZ_CP183077.1"/>
</dbReference>
<dbReference type="Gene3D" id="2.60.120.10">
    <property type="entry name" value="Jelly Rolls"/>
    <property type="match status" value="2"/>
</dbReference>
<comment type="similarity">
    <text evidence="1">Belongs to the ROK (NagC/XylR) family.</text>
</comment>
<name>A0ABT7MNZ6_9BACL</name>
<feature type="domain" description="Phosphomannose isomerase type I catalytic" evidence="4">
    <location>
        <begin position="4"/>
        <end position="104"/>
    </location>
</feature>
<proteinExistence type="inferred from homology"/>
<accession>A0ABT7MNZ6</accession>
<dbReference type="InterPro" id="IPR011051">
    <property type="entry name" value="RmlC_Cupin_sf"/>
</dbReference>
<dbReference type="InterPro" id="IPR043129">
    <property type="entry name" value="ATPase_NBD"/>
</dbReference>
<dbReference type="SUPFAM" id="SSF53067">
    <property type="entry name" value="Actin-like ATPase domain"/>
    <property type="match status" value="1"/>
</dbReference>
<dbReference type="Proteomes" id="UP001230807">
    <property type="component" value="Unassembled WGS sequence"/>
</dbReference>
<evidence type="ECO:0000256" key="1">
    <source>
        <dbReference type="ARBA" id="ARBA00006479"/>
    </source>
</evidence>
<gene>
    <name evidence="6" type="ORF">QR695_07915</name>
</gene>
<evidence type="ECO:0000313" key="6">
    <source>
        <dbReference type="EMBL" id="MDL5376933.1"/>
    </source>
</evidence>
<dbReference type="CDD" id="cd07010">
    <property type="entry name" value="cupin_PMI_type_I_N_bac"/>
    <property type="match status" value="1"/>
</dbReference>
<evidence type="ECO:0000256" key="2">
    <source>
        <dbReference type="ARBA" id="ARBA00029741"/>
    </source>
</evidence>
<keyword evidence="7" id="KW-1185">Reference proteome</keyword>
<dbReference type="InterPro" id="IPR014710">
    <property type="entry name" value="RmlC-like_jellyroll"/>
</dbReference>
<dbReference type="Pfam" id="PF21621">
    <property type="entry name" value="MPI_cupin_dom"/>
    <property type="match status" value="1"/>
</dbReference>
<dbReference type="InterPro" id="IPR000600">
    <property type="entry name" value="ROK"/>
</dbReference>
<dbReference type="PANTHER" id="PTHR18964">
    <property type="entry name" value="ROK (REPRESSOR, ORF, KINASE) FAMILY"/>
    <property type="match status" value="1"/>
</dbReference>
<sequence length="594" mass="64789">MKIIPLQPHYQYRLWGGDRLKRFGFYFDEVSIGEAWTASALPQGSSVVSAGPYAGTPLGELYNTHRELFGIDASVFPLLIKWIDPNDDLSIQVHPDDELAQSLEGQPYGKNECWYILDAPEGGEIIYGHTFESKETLQQALEAGDVMSGLIRRPVSRGDFLYVPAGTVHALTKDVSVLEIQQSSDTTYRLYDYGRTEPTTGRTRDLHVNQGTLASFAPHLDYVEHVLSLNHFRTQLTRNPYFFVEKWTIEREESVSTDTFRLLSVVDGTLEIDGSSFDIGATLLLPAGQSFQLDGTATCLVTGVSSPTKQKARIGIDLGGTNTRIAVVSTEGRLEKQYKLKTQPHLELDTLLNQIKLAVERFQLEYDITHVGIAAPGPLDLKRGAFLTPPNLPNWHHQTIVEPLCTLLGLPVTLENDANAAALAEAKFGAGRHVDSVFYVTVSTGIGGGFVYKQNLISGAHGSAGEVGNMIIRTDGPTHPTLNVGALETHASGTALHERARTKGMTDSMTLLTDEIERNTFVEDLATGLANIIHTVDPDVIILGGGVTASAPLYWNQLQDAVAMRVYPHLRGATPLVLQQLHGDAGVIGAAFLP</sequence>
<evidence type="ECO:0000259" key="4">
    <source>
        <dbReference type="Pfam" id="PF20511"/>
    </source>
</evidence>
<dbReference type="InterPro" id="IPR046457">
    <property type="entry name" value="PMI_typeI_cat"/>
</dbReference>
<dbReference type="PANTHER" id="PTHR18964:SF149">
    <property type="entry name" value="BIFUNCTIONAL UDP-N-ACETYLGLUCOSAMINE 2-EPIMERASE_N-ACETYLMANNOSAMINE KINASE"/>
    <property type="match status" value="1"/>
</dbReference>
<dbReference type="InterPro" id="IPR049071">
    <property type="entry name" value="MPI_cupin_dom"/>
</dbReference>
<feature type="domain" description="Mannose-6-phosphate isomerase cupin" evidence="5">
    <location>
        <begin position="237"/>
        <end position="301"/>
    </location>
</feature>
<dbReference type="SUPFAM" id="SSF51182">
    <property type="entry name" value="RmlC-like cupins"/>
    <property type="match status" value="1"/>
</dbReference>
<evidence type="ECO:0000313" key="7">
    <source>
        <dbReference type="Proteomes" id="UP001230807"/>
    </source>
</evidence>
<dbReference type="Gene3D" id="3.30.420.40">
    <property type="match status" value="2"/>
</dbReference>
<evidence type="ECO:0000256" key="3">
    <source>
        <dbReference type="ARBA" id="ARBA00030762"/>
    </source>
</evidence>